<gene>
    <name evidence="11" type="ORF">C922_03106</name>
</gene>
<keyword evidence="4" id="KW-0547">Nucleotide-binding</keyword>
<dbReference type="GO" id="GO:0004674">
    <property type="term" value="F:protein serine/threonine kinase activity"/>
    <property type="evidence" value="ECO:0007669"/>
    <property type="project" value="UniProtKB-KW"/>
</dbReference>
<sequence>MKGIYVNKKMQHICVNKKIRQNDIPQLRKIVTSFVERYPLKRGGKIHHLNKHLYVTLVVYIVIHRNGRNLANVLTRFLNGFILKYLGSLFRVVSNNLCKRGKGTEGRTHNGVYCTHLWRSLHRREALSRSALRYVFIRAHLISTYSIVYAYVNGTVGRGLSYPRGQRTRWGRHHGEHYPVKGNLWGDNLWGDNLWGNFTQRVDARLLFYLAKYSPAPQLQEEWLEKKGKDAHFKAVVTPFDDPRRNSPPGKAETIGSSHTYTLIRPSRKRHFVLCRSFHSRVTQFINRTNGMTLKYRTGGKVMAHFLSSLQGETFKREASKKFANIVSCQFMKHPQGVPHPREGDQMAKQWNSRGGEGSNSTPLSSIQGGNTTHRRRHINKFSSVLIRAILGKHMGRQPPQLVCKKQKADYCNKCNRRIKTGDAHMRNTARRFSARRNNYTMHPVSSKEDTNQEDFYPEMELLKKCCHYQRVVLQMINRHKEVMQSRQHDEEKKNHLNYFLFTRRGDLDPIPCWKENGPTFMRRKMTLKGLNGWHINEWGASHKGLLKGVSGTTVHASLVSHFKRPTGGKLSPNEQITHLIRGNTSLITLCERAKQVVLLIEGEKFEVITKWMQTMKCFTHTYGETFLAVLHLLRPRGMGSKTPAALTVQRRRGNSTGKQHKPGGNRLGKKYPSQIGSYFSPEKLHSFVYLFLRVFTSYVYLLFHAMRKYRRDVKKRYILLKIAIINRGGTSNKRGKQNGVPIETGMKLPLATDVVITKKGEGEYYQSLFISLIWKLSSSSDVPFVPLWKNGHHVKEVKPVLVYLLETLLRIINRSHQKRGNPHLGKNKNEDCAGGANCTDRTDCTYGTNCEVNLERVAHLVEEQILCIFLKKKFFSHFEELLIHGDETGEGRPPSRCPLKWAEPIAHQILHQGRSKRIWLRKYYKMYLHFLRYIERGHIFKGEKMVPLQKRHCFSFPNGEESFREKGKATWLSHFKEKFGKIKNKFYIHMGKKYFLLFTIMCCAKRSQGATPFLTIFLKILFSLSEQKNFLLQFYFYKVRILEFILHCLGENGSGDHSDGVSPKAVDMRKQGEEQSLRIGSKSNTSGRETNKEDNHLCILSPPSGNPNSVGSRKVGKEIFVRPLALNRLQNRSPRYFIQKKSPILEEQTNELCTSLSSETRHDHQDCYVNSARRTNGKAHSSREETDSVARYGSDCPGEDKWAKVAPIGNALKNIDVSTWTILLIFSLCTSYSRKDLNCFYFNENYYGQNEHVLGRFYHHIGLARGKTFSFPKIPRKYAPLDELINAEDIPIMKVLQLHLSQQNGQKLLRRVKKFIQGNAPLQMLYNLAVVSDMKHLHFLRKINEDGNGTVHLCSHSIFPHKAFIIKLIKIQKHVNENYAFKNIFDEIKCLRTFKHVHGSICQMYQYGVKKSGHCRTFTYYILMQHYDDNLKNYINYLHEYYLLRRERIVRENVLPFGRLQGMDRNGHLLFRKEKILKKITNEMPQWKGQYREGKSTKMNLSLYYAMLRKSIRIRVTQLQHVTSVLRLFGRIVQTVMRIHRRQIIHFDINSSNILINYDRSAVSPLNGKAPFDASPRRRNGHHKKGENPLQMGNNPSSSFFAPQMSYLTHSCKKIKTTKMERRAKSGSTEENLNPMKNNTTGGINLDRMSFVPTSHCYATAVQRKHVPSMGEVPNLPSIVINDFGESKAFFSNKDFLFFRTCRGNEMMAAPELMKMGTRKEKRRGDTATDNHIFRSRTAGLATKWLSREGAHNRITANSANFKIVVPMGSSQAIIVLKKNKKSHNHVGRSDPQRLTIRKESPFRYCKQIDEMKRLLKKKLLKRRNFHRRRRDIQKSDVWLLGFLLFEMITNEALTNECNIFLYIKIDQTKDLLDKMINKKIDKNLKKIKKFFHFFFQFDVRKRKSIDEIYAHCVQLYLYYDAKLKRHSELLKWVEGTSVNNVFPGEKPHMRNEDIVFPTRGTNILRFPPQQVVVKRNGSYPLHTLESHAHLVTNSQEGNEIRASDKHNFVSYIVVKNGKYTELPLNVRYPSCASRRPFQRVQSIQNVHSVRNMQSVRNAKMLLHGLATHNVLKVGNVYLIAHMDREAKEFIDLPHFGEGPVFVFPPKMNQQLISIYNQRKRNITHIPTLYLKKKLFYKKNKHTKNEFYRHLNKLTGRGSPMWSHFCKHSKMKMYKNKMKSFAHFFFFFFMNIQVKIHQQANSTDKKKFFFFILGNEKSVYDVNSVEKIHTLELYNFANLFLFFFVCVTLKTDPVDLFFLLQTSESFSLSEMDTDLLQLLMRTFFLS</sequence>
<evidence type="ECO:0000256" key="3">
    <source>
        <dbReference type="ARBA" id="ARBA00022679"/>
    </source>
</evidence>
<dbReference type="Proteomes" id="UP000030640">
    <property type="component" value="Unassembled WGS sequence"/>
</dbReference>
<comment type="catalytic activity">
    <reaction evidence="8">
        <text>L-seryl-[protein] + ATP = O-phospho-L-seryl-[protein] + ADP + H(+)</text>
        <dbReference type="Rhea" id="RHEA:17989"/>
        <dbReference type="Rhea" id="RHEA-COMP:9863"/>
        <dbReference type="Rhea" id="RHEA-COMP:11604"/>
        <dbReference type="ChEBI" id="CHEBI:15378"/>
        <dbReference type="ChEBI" id="CHEBI:29999"/>
        <dbReference type="ChEBI" id="CHEBI:30616"/>
        <dbReference type="ChEBI" id="CHEBI:83421"/>
        <dbReference type="ChEBI" id="CHEBI:456216"/>
        <dbReference type="EC" id="2.7.11.1"/>
    </reaction>
</comment>
<feature type="compositionally biased region" description="Low complexity" evidence="9">
    <location>
        <begin position="1102"/>
        <end position="1113"/>
    </location>
</feature>
<dbReference type="PANTHER" id="PTHR24343">
    <property type="entry name" value="SERINE/THREONINE KINASE"/>
    <property type="match status" value="1"/>
</dbReference>
<dbReference type="GeneID" id="20038380"/>
<evidence type="ECO:0000256" key="6">
    <source>
        <dbReference type="ARBA" id="ARBA00022840"/>
    </source>
</evidence>
<accession>W6ZZW1</accession>
<feature type="region of interest" description="Disordered" evidence="9">
    <location>
        <begin position="1620"/>
        <end position="1641"/>
    </location>
</feature>
<keyword evidence="5 11" id="KW-0418">Kinase</keyword>
<dbReference type="InterPro" id="IPR000719">
    <property type="entry name" value="Prot_kinase_dom"/>
</dbReference>
<dbReference type="EC" id="2.7.11.1" evidence="1"/>
<dbReference type="InterPro" id="IPR011009">
    <property type="entry name" value="Kinase-like_dom_sf"/>
</dbReference>
<dbReference type="OrthoDB" id="378344at2759"/>
<evidence type="ECO:0000313" key="11">
    <source>
        <dbReference type="EMBL" id="EUD66472.1"/>
    </source>
</evidence>
<evidence type="ECO:0000256" key="4">
    <source>
        <dbReference type="ARBA" id="ARBA00022741"/>
    </source>
</evidence>
<keyword evidence="6" id="KW-0067">ATP-binding</keyword>
<evidence type="ECO:0000256" key="8">
    <source>
        <dbReference type="ARBA" id="ARBA00048679"/>
    </source>
</evidence>
<feature type="compositionally biased region" description="Polar residues" evidence="9">
    <location>
        <begin position="1627"/>
        <end position="1641"/>
    </location>
</feature>
<evidence type="ECO:0000313" key="12">
    <source>
        <dbReference type="Proteomes" id="UP000030640"/>
    </source>
</evidence>
<evidence type="ECO:0000256" key="2">
    <source>
        <dbReference type="ARBA" id="ARBA00022527"/>
    </source>
</evidence>
<feature type="domain" description="Protein kinase" evidence="10">
    <location>
        <begin position="1338"/>
        <end position="1919"/>
    </location>
</feature>
<dbReference type="RefSeq" id="XP_008816920.1">
    <property type="nucleotide sequence ID" value="XM_008818698.1"/>
</dbReference>
<evidence type="ECO:0000259" key="10">
    <source>
        <dbReference type="PROSITE" id="PS50011"/>
    </source>
</evidence>
<dbReference type="Gene3D" id="1.10.510.10">
    <property type="entry name" value="Transferase(Phosphotransferase) domain 1"/>
    <property type="match status" value="1"/>
</dbReference>
<dbReference type="PROSITE" id="PS50011">
    <property type="entry name" value="PROTEIN_KINASE_DOM"/>
    <property type="match status" value="1"/>
</dbReference>
<dbReference type="VEuPathDB" id="PlasmoDB:C922_03106"/>
<name>W6ZZW1_9APIC</name>
<feature type="region of interest" description="Disordered" evidence="9">
    <location>
        <begin position="1569"/>
        <end position="1595"/>
    </location>
</feature>
<comment type="catalytic activity">
    <reaction evidence="7">
        <text>L-threonyl-[protein] + ATP = O-phospho-L-threonyl-[protein] + ADP + H(+)</text>
        <dbReference type="Rhea" id="RHEA:46608"/>
        <dbReference type="Rhea" id="RHEA-COMP:11060"/>
        <dbReference type="Rhea" id="RHEA-COMP:11605"/>
        <dbReference type="ChEBI" id="CHEBI:15378"/>
        <dbReference type="ChEBI" id="CHEBI:30013"/>
        <dbReference type="ChEBI" id="CHEBI:30616"/>
        <dbReference type="ChEBI" id="CHEBI:61977"/>
        <dbReference type="ChEBI" id="CHEBI:456216"/>
        <dbReference type="EC" id="2.7.11.1"/>
    </reaction>
</comment>
<proteinExistence type="predicted"/>
<keyword evidence="12" id="KW-1185">Reference proteome</keyword>
<keyword evidence="3" id="KW-0808">Transferase</keyword>
<evidence type="ECO:0000256" key="5">
    <source>
        <dbReference type="ARBA" id="ARBA00022777"/>
    </source>
</evidence>
<evidence type="ECO:0000256" key="1">
    <source>
        <dbReference type="ARBA" id="ARBA00012513"/>
    </source>
</evidence>
<feature type="compositionally biased region" description="Polar residues" evidence="9">
    <location>
        <begin position="349"/>
        <end position="372"/>
    </location>
</feature>
<keyword evidence="2 11" id="KW-0723">Serine/threonine-protein kinase</keyword>
<evidence type="ECO:0000256" key="7">
    <source>
        <dbReference type="ARBA" id="ARBA00047899"/>
    </source>
</evidence>
<feature type="region of interest" description="Disordered" evidence="9">
    <location>
        <begin position="1056"/>
        <end position="1113"/>
    </location>
</feature>
<feature type="region of interest" description="Disordered" evidence="9">
    <location>
        <begin position="1170"/>
        <end position="1192"/>
    </location>
</feature>
<organism evidence="11 12">
    <name type="scientific">Plasmodium inui San Antonio 1</name>
    <dbReference type="NCBI Taxonomy" id="1237626"/>
    <lineage>
        <taxon>Eukaryota</taxon>
        <taxon>Sar</taxon>
        <taxon>Alveolata</taxon>
        <taxon>Apicomplexa</taxon>
        <taxon>Aconoidasida</taxon>
        <taxon>Haemosporida</taxon>
        <taxon>Plasmodiidae</taxon>
        <taxon>Plasmodium</taxon>
        <taxon>Plasmodium (Plasmodium)</taxon>
    </lineage>
</organism>
<feature type="compositionally biased region" description="Basic and acidic residues" evidence="9">
    <location>
        <begin position="1067"/>
        <end position="1077"/>
    </location>
</feature>
<protein>
    <recommendedName>
        <fullName evidence="1">non-specific serine/threonine protein kinase</fullName>
        <ecNumber evidence="1">2.7.11.1</ecNumber>
    </recommendedName>
</protein>
<dbReference type="GO" id="GO:0005524">
    <property type="term" value="F:ATP binding"/>
    <property type="evidence" value="ECO:0007669"/>
    <property type="project" value="UniProtKB-KW"/>
</dbReference>
<evidence type="ECO:0000256" key="9">
    <source>
        <dbReference type="SAM" id="MobiDB-lite"/>
    </source>
</evidence>
<dbReference type="EMBL" id="KI965471">
    <property type="protein sequence ID" value="EUD66472.1"/>
    <property type="molecule type" value="Genomic_DNA"/>
</dbReference>
<feature type="region of interest" description="Disordered" evidence="9">
    <location>
        <begin position="335"/>
        <end position="376"/>
    </location>
</feature>
<reference evidence="11 12" key="1">
    <citation type="submission" date="2013-02" db="EMBL/GenBank/DDBJ databases">
        <title>The Genome Sequence of Plasmodium inui San Antonio 1.</title>
        <authorList>
            <consortium name="The Broad Institute Genome Sequencing Platform"/>
            <consortium name="The Broad Institute Genome Sequencing Center for Infectious Disease"/>
            <person name="Neafsey D."/>
            <person name="Cheeseman I."/>
            <person name="Volkman S."/>
            <person name="Adams J."/>
            <person name="Walker B."/>
            <person name="Young S.K."/>
            <person name="Zeng Q."/>
            <person name="Gargeya S."/>
            <person name="Fitzgerald M."/>
            <person name="Haas B."/>
            <person name="Abouelleil A."/>
            <person name="Alvarado L."/>
            <person name="Arachchi H.M."/>
            <person name="Berlin A.M."/>
            <person name="Chapman S.B."/>
            <person name="Dewar J."/>
            <person name="Goldberg J."/>
            <person name="Griggs A."/>
            <person name="Gujja S."/>
            <person name="Hansen M."/>
            <person name="Howarth C."/>
            <person name="Imamovic A."/>
            <person name="Larimer J."/>
            <person name="McCowan C."/>
            <person name="Murphy C."/>
            <person name="Neiman D."/>
            <person name="Pearson M."/>
            <person name="Priest M."/>
            <person name="Roberts A."/>
            <person name="Saif S."/>
            <person name="Shea T."/>
            <person name="Sisk P."/>
            <person name="Sykes S."/>
            <person name="Wortman J."/>
            <person name="Nusbaum C."/>
            <person name="Birren B."/>
        </authorList>
    </citation>
    <scope>NUCLEOTIDE SEQUENCE [LARGE SCALE GENOMIC DNA]</scope>
    <source>
        <strain evidence="11 12">San Antonio 1</strain>
    </source>
</reference>
<dbReference type="SUPFAM" id="SSF56112">
    <property type="entry name" value="Protein kinase-like (PK-like)"/>
    <property type="match status" value="2"/>
</dbReference>